<dbReference type="Gene3D" id="1.20.120.1220">
    <property type="match status" value="1"/>
</dbReference>
<evidence type="ECO:0000256" key="4">
    <source>
        <dbReference type="ARBA" id="ARBA00022692"/>
    </source>
</evidence>
<sequence length="313" mass="34093">MPTTLPLLLLMGTWLFALGSVVGSFLNVCIYRIPWQKSVIWPASHCPKCWSAIAARDNVPIFGWLVLGGKCRTCRNPIAIRYPLIEALVGTLFVAIFIVDVVHGRRVWQGELPSWLFATWFYHAILIALLVASTFIDYDLYIIPDAITVTGMIVGVALGTAYPWIRPEPSTALTAWGGFWTGVAGLLVGACLTGAVRLLGSLAVGREAMGLGDVTLMAMIGAFLGWQAAVLAFFIGPFFGLAHALGKLVKYVAKRLSGAKSSSADREIPFGPYLSMGAVALVLSWPWLWDGWAKDLFHTLFVLFLWVTMGVEG</sequence>
<dbReference type="InterPro" id="IPR000045">
    <property type="entry name" value="Prepilin_IV_endopep_pep"/>
</dbReference>
<feature type="transmembrane region" description="Helical" evidence="7">
    <location>
        <begin position="114"/>
        <end position="136"/>
    </location>
</feature>
<evidence type="ECO:0000313" key="10">
    <source>
        <dbReference type="EMBL" id="XBH03016.1"/>
    </source>
</evidence>
<accession>A0AAU7CEA7</accession>
<feature type="transmembrane region" description="Helical" evidence="7">
    <location>
        <begin position="80"/>
        <end position="102"/>
    </location>
</feature>
<evidence type="ECO:0000259" key="8">
    <source>
        <dbReference type="Pfam" id="PF01478"/>
    </source>
</evidence>
<name>A0AAU7CEA7_9BACT</name>
<dbReference type="PANTHER" id="PTHR30487:SF0">
    <property type="entry name" value="PREPILIN LEADER PEPTIDASE_N-METHYLTRANSFERASE-RELATED"/>
    <property type="match status" value="1"/>
</dbReference>
<dbReference type="AlphaFoldDB" id="A0AAU7CEA7"/>
<keyword evidence="3" id="KW-1003">Cell membrane</keyword>
<dbReference type="InterPro" id="IPR010627">
    <property type="entry name" value="Prepilin_pept_A24_N"/>
</dbReference>
<feature type="transmembrane region" description="Helical" evidence="7">
    <location>
        <begin position="142"/>
        <end position="165"/>
    </location>
</feature>
<keyword evidence="6 7" id="KW-0472">Membrane</keyword>
<dbReference type="Pfam" id="PF01478">
    <property type="entry name" value="Peptidase_A24"/>
    <property type="match status" value="1"/>
</dbReference>
<proteinExistence type="inferred from homology"/>
<evidence type="ECO:0000259" key="9">
    <source>
        <dbReference type="Pfam" id="PF06750"/>
    </source>
</evidence>
<dbReference type="InterPro" id="IPR050882">
    <property type="entry name" value="Prepilin_peptidase/N-MTase"/>
</dbReference>
<dbReference type="PANTHER" id="PTHR30487">
    <property type="entry name" value="TYPE 4 PREPILIN-LIKE PROTEINS LEADER PEPTIDE-PROCESSING ENZYME"/>
    <property type="match status" value="1"/>
</dbReference>
<keyword evidence="5 7" id="KW-1133">Transmembrane helix</keyword>
<gene>
    <name evidence="10" type="ORF">V5E97_32625</name>
</gene>
<dbReference type="Pfam" id="PF06750">
    <property type="entry name" value="A24_N_bact"/>
    <property type="match status" value="1"/>
</dbReference>
<feature type="domain" description="Prepilin peptidase A24 N-terminal" evidence="9">
    <location>
        <begin position="18"/>
        <end position="98"/>
    </location>
</feature>
<evidence type="ECO:0000256" key="1">
    <source>
        <dbReference type="ARBA" id="ARBA00004651"/>
    </source>
</evidence>
<dbReference type="RefSeq" id="WP_406695757.1">
    <property type="nucleotide sequence ID" value="NZ_CP155447.1"/>
</dbReference>
<feature type="transmembrane region" description="Helical" evidence="7">
    <location>
        <begin position="295"/>
        <end position="311"/>
    </location>
</feature>
<protein>
    <submittedName>
        <fullName evidence="10">Prepilin peptidase</fullName>
    </submittedName>
</protein>
<evidence type="ECO:0000256" key="3">
    <source>
        <dbReference type="ARBA" id="ARBA00022475"/>
    </source>
</evidence>
<feature type="transmembrane region" description="Helical" evidence="7">
    <location>
        <begin position="216"/>
        <end position="249"/>
    </location>
</feature>
<dbReference type="EMBL" id="CP155447">
    <property type="protein sequence ID" value="XBH03016.1"/>
    <property type="molecule type" value="Genomic_DNA"/>
</dbReference>
<comment type="similarity">
    <text evidence="2">Belongs to the peptidase A24 family.</text>
</comment>
<evidence type="ECO:0000256" key="6">
    <source>
        <dbReference type="ARBA" id="ARBA00023136"/>
    </source>
</evidence>
<evidence type="ECO:0000256" key="2">
    <source>
        <dbReference type="ARBA" id="ARBA00005801"/>
    </source>
</evidence>
<evidence type="ECO:0000256" key="7">
    <source>
        <dbReference type="SAM" id="Phobius"/>
    </source>
</evidence>
<dbReference type="GO" id="GO:0006465">
    <property type="term" value="P:signal peptide processing"/>
    <property type="evidence" value="ECO:0007669"/>
    <property type="project" value="TreeGrafter"/>
</dbReference>
<reference evidence="10" key="1">
    <citation type="submission" date="2024-05" db="EMBL/GenBank/DDBJ databases">
        <title>Planctomycetes of the genus Singulisphaera possess chitinolytic capabilities.</title>
        <authorList>
            <person name="Ivanova A."/>
        </authorList>
    </citation>
    <scope>NUCLEOTIDE SEQUENCE</scope>
    <source>
        <strain evidence="10">Ch08T</strain>
    </source>
</reference>
<feature type="transmembrane region" description="Helical" evidence="7">
    <location>
        <begin position="270"/>
        <end position="289"/>
    </location>
</feature>
<keyword evidence="4 7" id="KW-0812">Transmembrane</keyword>
<feature type="domain" description="Prepilin type IV endopeptidase peptidase" evidence="8">
    <location>
        <begin position="125"/>
        <end position="244"/>
    </location>
</feature>
<feature type="transmembrane region" description="Helical" evidence="7">
    <location>
        <begin position="177"/>
        <end position="196"/>
    </location>
</feature>
<dbReference type="GO" id="GO:0005886">
    <property type="term" value="C:plasma membrane"/>
    <property type="evidence" value="ECO:0007669"/>
    <property type="project" value="UniProtKB-SubCell"/>
</dbReference>
<organism evidence="10">
    <name type="scientific">Singulisphaera sp. Ch08</name>
    <dbReference type="NCBI Taxonomy" id="3120278"/>
    <lineage>
        <taxon>Bacteria</taxon>
        <taxon>Pseudomonadati</taxon>
        <taxon>Planctomycetota</taxon>
        <taxon>Planctomycetia</taxon>
        <taxon>Isosphaerales</taxon>
        <taxon>Isosphaeraceae</taxon>
        <taxon>Singulisphaera</taxon>
    </lineage>
</organism>
<comment type="subcellular location">
    <subcellularLocation>
        <location evidence="1">Cell membrane</location>
        <topology evidence="1">Multi-pass membrane protein</topology>
    </subcellularLocation>
</comment>
<evidence type="ECO:0000256" key="5">
    <source>
        <dbReference type="ARBA" id="ARBA00022989"/>
    </source>
</evidence>
<dbReference type="GO" id="GO:0004190">
    <property type="term" value="F:aspartic-type endopeptidase activity"/>
    <property type="evidence" value="ECO:0007669"/>
    <property type="project" value="InterPro"/>
</dbReference>